<proteinExistence type="predicted"/>
<gene>
    <name evidence="1" type="primary">ylaI</name>
    <name evidence="1" type="ORF">HMPREF9391_1110</name>
</gene>
<evidence type="ECO:0000313" key="1">
    <source>
        <dbReference type="EMBL" id="EGF18721.1"/>
    </source>
</evidence>
<dbReference type="RefSeq" id="WP_002913740.1">
    <property type="nucleotide sequence ID" value="NZ_GL878559.1"/>
</dbReference>
<dbReference type="AlphaFoldDB" id="F2CEX1"/>
<organism evidence="1 2">
    <name type="scientific">Streptococcus sanguinis SK408</name>
    <dbReference type="NCBI Taxonomy" id="888818"/>
    <lineage>
        <taxon>Bacteria</taxon>
        <taxon>Bacillati</taxon>
        <taxon>Bacillota</taxon>
        <taxon>Bacilli</taxon>
        <taxon>Lactobacillales</taxon>
        <taxon>Streptococcaceae</taxon>
        <taxon>Streptococcus</taxon>
    </lineage>
</organism>
<protein>
    <submittedName>
        <fullName evidence="1">Uncharacterized protein</fullName>
    </submittedName>
</protein>
<name>F2CEX1_STRSA</name>
<dbReference type="EMBL" id="AFBE01000009">
    <property type="protein sequence ID" value="EGF18721.1"/>
    <property type="molecule type" value="Genomic_DNA"/>
</dbReference>
<dbReference type="GeneID" id="48425179"/>
<dbReference type="Proteomes" id="UP000004826">
    <property type="component" value="Unassembled WGS sequence"/>
</dbReference>
<dbReference type="PATRIC" id="fig|888818.3.peg.1077"/>
<accession>F2CEX1</accession>
<comment type="caution">
    <text evidence="1">The sequence shown here is derived from an EMBL/GenBank/DDBJ whole genome shotgun (WGS) entry which is preliminary data.</text>
</comment>
<dbReference type="HOGENOM" id="CLU_626870_0_0_9"/>
<reference evidence="1 2" key="1">
    <citation type="submission" date="2011-02" db="EMBL/GenBank/DDBJ databases">
        <authorList>
            <person name="Muzny D."/>
            <person name="Qin X."/>
            <person name="Deng J."/>
            <person name="Jiang H."/>
            <person name="Liu Y."/>
            <person name="Qu J."/>
            <person name="Song X.-Z."/>
            <person name="Zhang L."/>
            <person name="Thornton R."/>
            <person name="Coyle M."/>
            <person name="Francisco L."/>
            <person name="Jackson L."/>
            <person name="Javaid M."/>
            <person name="Korchina V."/>
            <person name="Kovar C."/>
            <person name="Mata R."/>
            <person name="Mathew T."/>
            <person name="Ngo R."/>
            <person name="Nguyen L."/>
            <person name="Nguyen N."/>
            <person name="Okwuonu G."/>
            <person name="Ongeri F."/>
            <person name="Pham C."/>
            <person name="Simmons D."/>
            <person name="Wilczek-Boney K."/>
            <person name="Hale W."/>
            <person name="Jakkamsetti A."/>
            <person name="Pham P."/>
            <person name="Ruth R."/>
            <person name="San Lucas F."/>
            <person name="Warren J."/>
            <person name="Zhang J."/>
            <person name="Zhao Z."/>
            <person name="Zhou C."/>
            <person name="Zhu D."/>
            <person name="Lee S."/>
            <person name="Bess C."/>
            <person name="Blankenburg K."/>
            <person name="Forbes L."/>
            <person name="Fu Q."/>
            <person name="Gubbala S."/>
            <person name="Hirani K."/>
            <person name="Jayaseelan J.C."/>
            <person name="Lara F."/>
            <person name="Munidasa M."/>
            <person name="Palculict T."/>
            <person name="Patil S."/>
            <person name="Pu L.-L."/>
            <person name="Saada N."/>
            <person name="Tang L."/>
            <person name="Weissenberger G."/>
            <person name="Zhu Y."/>
            <person name="Hemphill L."/>
            <person name="Shang Y."/>
            <person name="Youmans B."/>
            <person name="Ayvaz T."/>
            <person name="Ross M."/>
            <person name="Santibanez J."/>
            <person name="Aqrawi P."/>
            <person name="Gross S."/>
            <person name="Joshi V."/>
            <person name="Fowler G."/>
            <person name="Nazareth L."/>
            <person name="Reid J."/>
            <person name="Worley K."/>
            <person name="Petrosino J."/>
            <person name="Highlander S."/>
            <person name="Gibbs R."/>
        </authorList>
    </citation>
    <scope>NUCLEOTIDE SEQUENCE [LARGE SCALE GENOMIC DNA]</scope>
    <source>
        <strain evidence="1 2">SK408</strain>
    </source>
</reference>
<sequence>MDKKENQSILELKEKLNSPWIFQGLDKERRNVEVEKKLILDANLDFINVVTDLYTVEALHKDVSKHLEEKSANRIIRETSNYYGDLLRLKFFYEDELSNILERLKDVKEEELEFVKYIVPSRYFYYYYMGDLEELLKLYKEIKIKESSFFIELTERQKSILRIYLLNIIYSYLFFEEYFFDFTLKDFIKYYRWESQIRISTRILSEIDTNKKEIESDLFCLNTQDLNRIVIGGKKKRIISQFCKKIEDLNLAKFINKEINCYASVRLNNTNYITINGLNDETIKATIIPNGNTSNKQKVVSILVEILGGENIEYVSIAKNTKYYLKYGKDITYEQFEKSKSRENRMFTCCERKLISKIDSIGLGKRKTVKMPVTKYPCELCSRAIKITNRKKTGNFKIKIKSPKKDNRGLNKQDINKMDECAKMISKKFPKNS</sequence>
<evidence type="ECO:0000313" key="2">
    <source>
        <dbReference type="Proteomes" id="UP000004826"/>
    </source>
</evidence>